<dbReference type="AlphaFoldDB" id="A0A1B7P533"/>
<evidence type="ECO:0000313" key="3">
    <source>
        <dbReference type="Proteomes" id="UP000091918"/>
    </source>
</evidence>
<dbReference type="OrthoDB" id="4184644at2759"/>
<organism evidence="2 3">
    <name type="scientific">Emergomyces africanus</name>
    <dbReference type="NCBI Taxonomy" id="1955775"/>
    <lineage>
        <taxon>Eukaryota</taxon>
        <taxon>Fungi</taxon>
        <taxon>Dikarya</taxon>
        <taxon>Ascomycota</taxon>
        <taxon>Pezizomycotina</taxon>
        <taxon>Eurotiomycetes</taxon>
        <taxon>Eurotiomycetidae</taxon>
        <taxon>Onygenales</taxon>
        <taxon>Ajellomycetaceae</taxon>
        <taxon>Emergomyces</taxon>
    </lineage>
</organism>
<dbReference type="EMBL" id="LGUA01000103">
    <property type="protein sequence ID" value="OAX84119.1"/>
    <property type="molecule type" value="Genomic_DNA"/>
</dbReference>
<evidence type="ECO:0000313" key="2">
    <source>
        <dbReference type="EMBL" id="OAX84119.1"/>
    </source>
</evidence>
<feature type="region of interest" description="Disordered" evidence="1">
    <location>
        <begin position="197"/>
        <end position="218"/>
    </location>
</feature>
<evidence type="ECO:0000256" key="1">
    <source>
        <dbReference type="SAM" id="MobiDB-lite"/>
    </source>
</evidence>
<name>A0A1B7P533_9EURO</name>
<comment type="caution">
    <text evidence="2">The sequence shown here is derived from an EMBL/GenBank/DDBJ whole genome shotgun (WGS) entry which is preliminary data.</text>
</comment>
<protein>
    <submittedName>
        <fullName evidence="2">Uncharacterized protein</fullName>
    </submittedName>
</protein>
<accession>A0A1B7P533</accession>
<reference evidence="2 3" key="1">
    <citation type="submission" date="2015-07" db="EMBL/GenBank/DDBJ databases">
        <title>Emmonsia species relationships and genome sequence.</title>
        <authorList>
            <person name="Cuomo C.A."/>
            <person name="Schwartz I.S."/>
            <person name="Kenyon C."/>
            <person name="de Hoog G.S."/>
            <person name="Govender N.P."/>
            <person name="Botha A."/>
            <person name="Moreno L."/>
            <person name="de Vries M."/>
            <person name="Munoz J.F."/>
            <person name="Stielow J.B."/>
        </authorList>
    </citation>
    <scope>NUCLEOTIDE SEQUENCE [LARGE SCALE GENOMIC DNA]</scope>
    <source>
        <strain evidence="2 3">CBS 136260</strain>
    </source>
</reference>
<gene>
    <name evidence="2" type="ORF">ACJ72_01508</name>
</gene>
<keyword evidence="3" id="KW-1185">Reference proteome</keyword>
<proteinExistence type="predicted"/>
<sequence length="260" mass="30496">MTERSIWEQRAWPELLFRSSRESYSDDDSETNKTAVASIQQEEEVLYEIDPRALEKLPQRLQHNYRQIFQERVERLSRTNPNFKYRQYDYMDYWSEEAFGVETEEQPRYMKRRYPRKHNVLQELDIMPDSQLQQTDQRGPLRVMNPDLSHLVVVSGKDMEGCKDSTGHIEEKEIGNSSAEKAVDEALVVLFNPESRLSPPKKKEVHPVNAPSNPGGHFQARGVFDEALRSVIHHMGNSGRGHHYLKNSTNFWPRSRRARI</sequence>
<dbReference type="Proteomes" id="UP000091918">
    <property type="component" value="Unassembled WGS sequence"/>
</dbReference>